<comment type="caution">
    <text evidence="1">The sequence shown here is derived from an EMBL/GenBank/DDBJ whole genome shotgun (WGS) entry which is preliminary data.</text>
</comment>
<dbReference type="OrthoDB" id="2361368at2"/>
<sequence length="99" mass="11635">MALGITRVELNAWKEAVLRGEIAFLTHYWTDIRFPDMRTVTKAGCADLERLSDWCRQHGLNPAYIHRRDRYPHFDLFGPKQIAILQREGLSSHIARFRL</sequence>
<dbReference type="Proteomes" id="UP000323257">
    <property type="component" value="Unassembled WGS sequence"/>
</dbReference>
<reference evidence="1 2" key="1">
    <citation type="submission" date="2019-07" db="EMBL/GenBank/DDBJ databases">
        <title>Genomic Encyclopedia of Type Strains, Phase III (KMG-III): the genomes of soil and plant-associated and newly described type strains.</title>
        <authorList>
            <person name="Whitman W."/>
        </authorList>
    </citation>
    <scope>NUCLEOTIDE SEQUENCE [LARGE SCALE GENOMIC DNA]</scope>
    <source>
        <strain evidence="1 2">BL24</strain>
    </source>
</reference>
<proteinExistence type="predicted"/>
<organism evidence="1 2">
    <name type="scientific">Paenibacillus methanolicus</name>
    <dbReference type="NCBI Taxonomy" id="582686"/>
    <lineage>
        <taxon>Bacteria</taxon>
        <taxon>Bacillati</taxon>
        <taxon>Bacillota</taxon>
        <taxon>Bacilli</taxon>
        <taxon>Bacillales</taxon>
        <taxon>Paenibacillaceae</taxon>
        <taxon>Paenibacillus</taxon>
    </lineage>
</organism>
<accession>A0A5S5BRV0</accession>
<gene>
    <name evidence="1" type="ORF">BCM02_11346</name>
</gene>
<evidence type="ECO:0000313" key="1">
    <source>
        <dbReference type="EMBL" id="TYP69717.1"/>
    </source>
</evidence>
<name>A0A5S5BRV0_9BACL</name>
<dbReference type="EMBL" id="VNHS01000013">
    <property type="protein sequence ID" value="TYP69717.1"/>
    <property type="molecule type" value="Genomic_DNA"/>
</dbReference>
<keyword evidence="2" id="KW-1185">Reference proteome</keyword>
<protein>
    <submittedName>
        <fullName evidence="1">Uncharacterized protein</fullName>
    </submittedName>
</protein>
<dbReference type="RefSeq" id="WP_148932722.1">
    <property type="nucleotide sequence ID" value="NZ_VNHS01000013.1"/>
</dbReference>
<evidence type="ECO:0000313" key="2">
    <source>
        <dbReference type="Proteomes" id="UP000323257"/>
    </source>
</evidence>
<dbReference type="AlphaFoldDB" id="A0A5S5BRV0"/>